<dbReference type="PROSITE" id="PS50850">
    <property type="entry name" value="MFS"/>
    <property type="match status" value="1"/>
</dbReference>
<feature type="transmembrane region" description="Helical" evidence="8">
    <location>
        <begin position="181"/>
        <end position="200"/>
    </location>
</feature>
<keyword evidence="5 8" id="KW-0812">Transmembrane</keyword>
<keyword evidence="4" id="KW-0762">Sugar transport</keyword>
<evidence type="ECO:0000256" key="4">
    <source>
        <dbReference type="ARBA" id="ARBA00022597"/>
    </source>
</evidence>
<feature type="transmembrane region" description="Helical" evidence="8">
    <location>
        <begin position="262"/>
        <end position="283"/>
    </location>
</feature>
<evidence type="ECO:0000313" key="10">
    <source>
        <dbReference type="EMBL" id="KAF0711590.1"/>
    </source>
</evidence>
<feature type="transmembrane region" description="Helical" evidence="8">
    <location>
        <begin position="116"/>
        <end position="137"/>
    </location>
</feature>
<dbReference type="EMBL" id="VJMH01001563">
    <property type="protein sequence ID" value="KAF0711590.1"/>
    <property type="molecule type" value="Genomic_DNA"/>
</dbReference>
<feature type="transmembrane region" description="Helical" evidence="8">
    <location>
        <begin position="390"/>
        <end position="410"/>
    </location>
</feature>
<feature type="transmembrane region" description="Helical" evidence="8">
    <location>
        <begin position="295"/>
        <end position="316"/>
    </location>
</feature>
<feature type="transmembrane region" description="Helical" evidence="8">
    <location>
        <begin position="57"/>
        <end position="75"/>
    </location>
</feature>
<name>A0A485KCK0_9STRA</name>
<feature type="domain" description="Major facilitator superfamily (MFS) profile" evidence="9">
    <location>
        <begin position="22"/>
        <end position="414"/>
    </location>
</feature>
<feature type="transmembrane region" description="Helical" evidence="8">
    <location>
        <begin position="17"/>
        <end position="36"/>
    </location>
</feature>
<accession>A0A485KCK0</accession>
<dbReference type="EMBL" id="CAADRA010001564">
    <property type="protein sequence ID" value="VFT82262.1"/>
    <property type="molecule type" value="Genomic_DNA"/>
</dbReference>
<evidence type="ECO:0000256" key="7">
    <source>
        <dbReference type="ARBA" id="ARBA00023136"/>
    </source>
</evidence>
<evidence type="ECO:0000256" key="8">
    <source>
        <dbReference type="SAM" id="Phobius"/>
    </source>
</evidence>
<feature type="transmembrane region" description="Helical" evidence="8">
    <location>
        <begin position="230"/>
        <end position="250"/>
    </location>
</feature>
<evidence type="ECO:0000256" key="5">
    <source>
        <dbReference type="ARBA" id="ARBA00022692"/>
    </source>
</evidence>
<evidence type="ECO:0000256" key="3">
    <source>
        <dbReference type="ARBA" id="ARBA00022448"/>
    </source>
</evidence>
<evidence type="ECO:0000313" key="11">
    <source>
        <dbReference type="EMBL" id="VFT82262.1"/>
    </source>
</evidence>
<feature type="transmembrane region" description="Helical" evidence="8">
    <location>
        <begin position="87"/>
        <end position="104"/>
    </location>
</feature>
<keyword evidence="3" id="KW-0813">Transport</keyword>
<dbReference type="Gene3D" id="1.20.1250.20">
    <property type="entry name" value="MFS general substrate transporter like domains"/>
    <property type="match status" value="2"/>
</dbReference>
<dbReference type="PANTHER" id="PTHR43184:SF12">
    <property type="entry name" value="SUGAR PHOSPHATE EXCHANGER 3"/>
    <property type="match status" value="1"/>
</dbReference>
<keyword evidence="12" id="KW-1185">Reference proteome</keyword>
<evidence type="ECO:0000313" key="12">
    <source>
        <dbReference type="Proteomes" id="UP000332933"/>
    </source>
</evidence>
<comment type="subcellular location">
    <subcellularLocation>
        <location evidence="1">Membrane</location>
        <topology evidence="1">Multi-pass membrane protein</topology>
    </subcellularLocation>
</comment>
<dbReference type="Pfam" id="PF07690">
    <property type="entry name" value="MFS_1"/>
    <property type="match status" value="1"/>
</dbReference>
<reference evidence="11 12" key="1">
    <citation type="submission" date="2019-03" db="EMBL/GenBank/DDBJ databases">
        <authorList>
            <person name="Gaulin E."/>
            <person name="Dumas B."/>
        </authorList>
    </citation>
    <scope>NUCLEOTIDE SEQUENCE [LARGE SCALE GENOMIC DNA]</scope>
    <source>
        <strain evidence="11">CBS 568.67</strain>
    </source>
</reference>
<dbReference type="OrthoDB" id="3639251at2759"/>
<evidence type="ECO:0000256" key="6">
    <source>
        <dbReference type="ARBA" id="ARBA00022989"/>
    </source>
</evidence>
<comment type="similarity">
    <text evidence="2">Belongs to the major facilitator superfamily. Organophosphate:Pi antiporter (OPA) (TC 2.A.1.4) family.</text>
</comment>
<dbReference type="InterPro" id="IPR036259">
    <property type="entry name" value="MFS_trans_sf"/>
</dbReference>
<proteinExistence type="inferred from homology"/>
<dbReference type="Proteomes" id="UP000332933">
    <property type="component" value="Unassembled WGS sequence"/>
</dbReference>
<reference evidence="10" key="2">
    <citation type="submission" date="2019-06" db="EMBL/GenBank/DDBJ databases">
        <title>Genomics analysis of Aphanomyces spp. identifies a new class of oomycete effector associated with host adaptation.</title>
        <authorList>
            <person name="Gaulin E."/>
        </authorList>
    </citation>
    <scope>NUCLEOTIDE SEQUENCE</scope>
    <source>
        <strain evidence="10">CBS 578.67</strain>
    </source>
</reference>
<feature type="transmembrane region" description="Helical" evidence="8">
    <location>
        <begin position="322"/>
        <end position="344"/>
    </location>
</feature>
<dbReference type="InterPro" id="IPR020846">
    <property type="entry name" value="MFS_dom"/>
</dbReference>
<evidence type="ECO:0000256" key="1">
    <source>
        <dbReference type="ARBA" id="ARBA00004141"/>
    </source>
</evidence>
<sequence>MATTRAVDDAAPPPSAWGQRLIFLFTYTAYIAVYFTRKPFSVTKSTLKAEDVHTESELGLIDTAFLVSYAVGQFASGPVASILGSKLGLAVAFIGTGVCSFVFGTSPSKDVRGLAWLLNGLFQAFFFPFIMDVLRAWFPPSTRGQVLGMWTTCQQVGGFATSAFGAYVLSTSTWQDAFVRPAFLSFGFAALCVTVLHAAPSSTSKVHVFGATAASSISLWDVPHLVHVGAAYFCIKLVRYTFLGWLPFYLTDVLRYSAAESVLLSTAFDLAGTLGSVLCGFAADAAWCGGRSARVVAPMCLLCGLCTLLYPHVASLGQMPNIAIMAAVGLFVAGPDSMLGGAACAEICERAGAPSAATGATGVVNGMGSLGAIASGMLPILIKERFGWDVLFYSMGCLGVVGGLLLLPVANGRPATAADMKDKTT</sequence>
<gene>
    <name evidence="11" type="primary">Aste57867_5189</name>
    <name evidence="10" type="ORF">As57867_005176</name>
    <name evidence="11" type="ORF">ASTE57867_5189</name>
</gene>
<dbReference type="AlphaFoldDB" id="A0A485KCK0"/>
<dbReference type="GO" id="GO:0016020">
    <property type="term" value="C:membrane"/>
    <property type="evidence" value="ECO:0007669"/>
    <property type="project" value="UniProtKB-SubCell"/>
</dbReference>
<dbReference type="SUPFAM" id="SSF103473">
    <property type="entry name" value="MFS general substrate transporter"/>
    <property type="match status" value="1"/>
</dbReference>
<organism evidence="11 12">
    <name type="scientific">Aphanomyces stellatus</name>
    <dbReference type="NCBI Taxonomy" id="120398"/>
    <lineage>
        <taxon>Eukaryota</taxon>
        <taxon>Sar</taxon>
        <taxon>Stramenopiles</taxon>
        <taxon>Oomycota</taxon>
        <taxon>Saprolegniomycetes</taxon>
        <taxon>Saprolegniales</taxon>
        <taxon>Verrucalvaceae</taxon>
        <taxon>Aphanomyces</taxon>
    </lineage>
</organism>
<protein>
    <submittedName>
        <fullName evidence="11">Aste57867_5189 protein</fullName>
    </submittedName>
</protein>
<evidence type="ECO:0000259" key="9">
    <source>
        <dbReference type="PROSITE" id="PS50850"/>
    </source>
</evidence>
<dbReference type="PANTHER" id="PTHR43184">
    <property type="entry name" value="MAJOR FACILITATOR SUPERFAMILY TRANSPORTER 16, ISOFORM B"/>
    <property type="match status" value="1"/>
</dbReference>
<dbReference type="InterPro" id="IPR011701">
    <property type="entry name" value="MFS"/>
</dbReference>
<dbReference type="GO" id="GO:0022857">
    <property type="term" value="F:transmembrane transporter activity"/>
    <property type="evidence" value="ECO:0007669"/>
    <property type="project" value="InterPro"/>
</dbReference>
<evidence type="ECO:0000256" key="2">
    <source>
        <dbReference type="ARBA" id="ARBA00009598"/>
    </source>
</evidence>
<keyword evidence="7 8" id="KW-0472">Membrane</keyword>
<keyword evidence="6 8" id="KW-1133">Transmembrane helix</keyword>
<dbReference type="PIRSF" id="PIRSF002808">
    <property type="entry name" value="Hexose_phosphate_transp"/>
    <property type="match status" value="1"/>
</dbReference>
<feature type="transmembrane region" description="Helical" evidence="8">
    <location>
        <begin position="149"/>
        <end position="169"/>
    </location>
</feature>
<dbReference type="InterPro" id="IPR000849">
    <property type="entry name" value="Sugar_P_transporter"/>
</dbReference>
<feature type="transmembrane region" description="Helical" evidence="8">
    <location>
        <begin position="356"/>
        <end position="378"/>
    </location>
</feature>